<dbReference type="InterPro" id="IPR039448">
    <property type="entry name" value="Beta_helix"/>
</dbReference>
<keyword evidence="5" id="KW-1185">Reference proteome</keyword>
<evidence type="ECO:0000256" key="1">
    <source>
        <dbReference type="SAM" id="MobiDB-lite"/>
    </source>
</evidence>
<dbReference type="Gene3D" id="2.160.20.10">
    <property type="entry name" value="Single-stranded right-handed beta-helix, Pectin lyase-like"/>
    <property type="match status" value="1"/>
</dbReference>
<dbReference type="SMART" id="SM00710">
    <property type="entry name" value="PbH1"/>
    <property type="match status" value="6"/>
</dbReference>
<dbReference type="SUPFAM" id="SSF51126">
    <property type="entry name" value="Pectin lyase-like"/>
    <property type="match status" value="1"/>
</dbReference>
<name>A0ABY7PDI1_9ACTN</name>
<reference evidence="4 5" key="1">
    <citation type="submission" date="2022-12" db="EMBL/GenBank/DDBJ databases">
        <authorList>
            <person name="Mo P."/>
        </authorList>
    </citation>
    <scope>NUCLEOTIDE SEQUENCE [LARGE SCALE GENOMIC DNA]</scope>
    <source>
        <strain evidence="4 5">HUAS 2-6</strain>
    </source>
</reference>
<feature type="chain" id="PRO_5047194826" evidence="2">
    <location>
        <begin position="38"/>
        <end position="435"/>
    </location>
</feature>
<proteinExistence type="predicted"/>
<feature type="domain" description="Right handed beta helix" evidence="3">
    <location>
        <begin position="123"/>
        <end position="266"/>
    </location>
</feature>
<dbReference type="InterPro" id="IPR006626">
    <property type="entry name" value="PbH1"/>
</dbReference>
<evidence type="ECO:0000259" key="3">
    <source>
        <dbReference type="Pfam" id="PF13229"/>
    </source>
</evidence>
<dbReference type="Pfam" id="PF13229">
    <property type="entry name" value="Beta_helix"/>
    <property type="match status" value="1"/>
</dbReference>
<evidence type="ECO:0000256" key="2">
    <source>
        <dbReference type="SAM" id="SignalP"/>
    </source>
</evidence>
<dbReference type="PROSITE" id="PS51257">
    <property type="entry name" value="PROKAR_LIPOPROTEIN"/>
    <property type="match status" value="1"/>
</dbReference>
<feature type="region of interest" description="Disordered" evidence="1">
    <location>
        <begin position="34"/>
        <end position="53"/>
    </location>
</feature>
<dbReference type="EMBL" id="CP115300">
    <property type="protein sequence ID" value="WBO68656.1"/>
    <property type="molecule type" value="Genomic_DNA"/>
</dbReference>
<accession>A0ABY7PDI1</accession>
<gene>
    <name evidence="4" type="ORF">O1G22_40550</name>
</gene>
<dbReference type="Proteomes" id="UP001212326">
    <property type="component" value="Chromosome"/>
</dbReference>
<organism evidence="4 5">
    <name type="scientific">Streptomyces camelliae</name>
    <dbReference type="NCBI Taxonomy" id="3004093"/>
    <lineage>
        <taxon>Bacteria</taxon>
        <taxon>Bacillati</taxon>
        <taxon>Actinomycetota</taxon>
        <taxon>Actinomycetes</taxon>
        <taxon>Kitasatosporales</taxon>
        <taxon>Streptomycetaceae</taxon>
        <taxon>Streptomyces</taxon>
    </lineage>
</organism>
<evidence type="ECO:0000313" key="5">
    <source>
        <dbReference type="Proteomes" id="UP001212326"/>
    </source>
</evidence>
<evidence type="ECO:0000313" key="4">
    <source>
        <dbReference type="EMBL" id="WBO68656.1"/>
    </source>
</evidence>
<feature type="region of interest" description="Disordered" evidence="1">
    <location>
        <begin position="389"/>
        <end position="435"/>
    </location>
</feature>
<sequence length="435" mass="44604">MRSNLIQRGMARRVVWPAMVLLLGLAGAAGCSGRQSAAGPAAGPAGGATGGAARAGAGEGAVVRVPQDTRSLQKAMDRVRPGGLVLVSPGVYRESVTIAKPRVVLRGTDRSGVVVDGEFRRPNGVIVTGAGSVVENLTVRNHLADGVLFTGVTDARLQAGRAGGSANDSLDTEKFPPLQGFRASYVTAHNNALHGIYVSDAQAGVIDHSYASGQADSGIYVGQCQPCWTVVRDNVTEHNAVGIEVTNASEQLWLLGNRASRNRIGLTVNSSDVGTLGPQHGAVVAGDAFTDNNDADSPDQADVGFGIGIGTGGGRDNLFQQNLVSGNRAAGIVISDVQGYPATGNVVRDNSATLNGTDLVLSAADRTGNRLSGNGRAVVARRLTAVPEPPGVSFRNVPAPPAQQPMPQAATQPPQPAVGLPGTVEAQSYRIPRSG</sequence>
<feature type="signal peptide" evidence="2">
    <location>
        <begin position="1"/>
        <end position="37"/>
    </location>
</feature>
<dbReference type="InterPro" id="IPR012334">
    <property type="entry name" value="Pectin_lyas_fold"/>
</dbReference>
<protein>
    <submittedName>
        <fullName evidence="4">Right-handed parallel beta-helix repeat-containing protein</fullName>
    </submittedName>
</protein>
<dbReference type="InterPro" id="IPR011050">
    <property type="entry name" value="Pectin_lyase_fold/virulence"/>
</dbReference>
<dbReference type="RefSeq" id="WP_270085884.1">
    <property type="nucleotide sequence ID" value="NZ_CP115300.1"/>
</dbReference>
<keyword evidence="2" id="KW-0732">Signal</keyword>